<feature type="transmembrane region" description="Helical" evidence="3">
    <location>
        <begin position="144"/>
        <end position="165"/>
    </location>
</feature>
<dbReference type="InterPro" id="IPR036259">
    <property type="entry name" value="MFS_trans_sf"/>
</dbReference>
<feature type="transmembrane region" description="Helical" evidence="3">
    <location>
        <begin position="246"/>
        <end position="268"/>
    </location>
</feature>
<evidence type="ECO:0000259" key="4">
    <source>
        <dbReference type="PROSITE" id="PS50850"/>
    </source>
</evidence>
<keyword evidence="3" id="KW-0472">Membrane</keyword>
<organism evidence="5 6">
    <name type="scientific">Daldinia eschscholtzii</name>
    <dbReference type="NCBI Taxonomy" id="292717"/>
    <lineage>
        <taxon>Eukaryota</taxon>
        <taxon>Fungi</taxon>
        <taxon>Dikarya</taxon>
        <taxon>Ascomycota</taxon>
        <taxon>Pezizomycotina</taxon>
        <taxon>Sordariomycetes</taxon>
        <taxon>Xylariomycetidae</taxon>
        <taxon>Xylariales</taxon>
        <taxon>Hypoxylaceae</taxon>
        <taxon>Daldinia</taxon>
    </lineage>
</organism>
<dbReference type="SUPFAM" id="SSF103473">
    <property type="entry name" value="MFS general substrate transporter"/>
    <property type="match status" value="1"/>
</dbReference>
<feature type="transmembrane region" description="Helical" evidence="3">
    <location>
        <begin position="44"/>
        <end position="65"/>
    </location>
</feature>
<feature type="transmembrane region" description="Helical" evidence="3">
    <location>
        <begin position="280"/>
        <end position="302"/>
    </location>
</feature>
<feature type="transmembrane region" description="Helical" evidence="3">
    <location>
        <begin position="85"/>
        <end position="107"/>
    </location>
</feature>
<evidence type="ECO:0000256" key="3">
    <source>
        <dbReference type="SAM" id="Phobius"/>
    </source>
</evidence>
<dbReference type="Gene3D" id="1.20.1250.20">
    <property type="entry name" value="MFS general substrate transporter like domains"/>
    <property type="match status" value="2"/>
</dbReference>
<accession>A0AAX6MSK7</accession>
<dbReference type="InterPro" id="IPR050327">
    <property type="entry name" value="Proton-linked_MCT"/>
</dbReference>
<dbReference type="GO" id="GO:0016020">
    <property type="term" value="C:membrane"/>
    <property type="evidence" value="ECO:0007669"/>
    <property type="project" value="UniProtKB-SubCell"/>
</dbReference>
<dbReference type="PANTHER" id="PTHR11360:SF319">
    <property type="entry name" value="MAJOR FACILITATOR SUPERFAMILY (MFS) PROFILE DOMAIN-CONTAINING PROTEIN"/>
    <property type="match status" value="1"/>
</dbReference>
<comment type="caution">
    <text evidence="5">The sequence shown here is derived from an EMBL/GenBank/DDBJ whole genome shotgun (WGS) entry which is preliminary data.</text>
</comment>
<dbReference type="CDD" id="cd17352">
    <property type="entry name" value="MFS_MCT_SLC16"/>
    <property type="match status" value="1"/>
</dbReference>
<dbReference type="AlphaFoldDB" id="A0AAX6MSK7"/>
<evidence type="ECO:0000256" key="1">
    <source>
        <dbReference type="ARBA" id="ARBA00004141"/>
    </source>
</evidence>
<feature type="transmembrane region" description="Helical" evidence="3">
    <location>
        <begin position="370"/>
        <end position="392"/>
    </location>
</feature>
<evidence type="ECO:0000313" key="6">
    <source>
        <dbReference type="Proteomes" id="UP001369815"/>
    </source>
</evidence>
<feature type="transmembrane region" description="Helical" evidence="3">
    <location>
        <begin position="204"/>
        <end position="225"/>
    </location>
</feature>
<name>A0AAX6MSK7_9PEZI</name>
<feature type="transmembrane region" description="Helical" evidence="3">
    <location>
        <begin position="309"/>
        <end position="329"/>
    </location>
</feature>
<evidence type="ECO:0000313" key="5">
    <source>
        <dbReference type="EMBL" id="KAK6955628.1"/>
    </source>
</evidence>
<dbReference type="PROSITE" id="PS50850">
    <property type="entry name" value="MFS"/>
    <property type="match status" value="1"/>
</dbReference>
<feature type="transmembrane region" description="Helical" evidence="3">
    <location>
        <begin position="172"/>
        <end position="192"/>
    </location>
</feature>
<keyword evidence="3" id="KW-1133">Transmembrane helix</keyword>
<dbReference type="EMBL" id="JBANMG010000003">
    <property type="protein sequence ID" value="KAK6955628.1"/>
    <property type="molecule type" value="Genomic_DNA"/>
</dbReference>
<dbReference type="InterPro" id="IPR011701">
    <property type="entry name" value="MFS"/>
</dbReference>
<dbReference type="PANTHER" id="PTHR11360">
    <property type="entry name" value="MONOCARBOXYLATE TRANSPORTER"/>
    <property type="match status" value="1"/>
</dbReference>
<comment type="subcellular location">
    <subcellularLocation>
        <location evidence="1">Membrane</location>
        <topology evidence="1">Multi-pass membrane protein</topology>
    </subcellularLocation>
</comment>
<protein>
    <recommendedName>
        <fullName evidence="4">Major facilitator superfamily (MFS) profile domain-containing protein</fullName>
    </recommendedName>
</protein>
<evidence type="ECO:0000256" key="2">
    <source>
        <dbReference type="ARBA" id="ARBA00006727"/>
    </source>
</evidence>
<proteinExistence type="inferred from homology"/>
<reference evidence="5 6" key="1">
    <citation type="journal article" date="2024" name="Front Chem Biol">
        <title>Unveiling the potential of Daldinia eschscholtzii MFLUCC 19-0629 through bioactivity and bioinformatics studies for enhanced sustainable agriculture production.</title>
        <authorList>
            <person name="Brooks S."/>
            <person name="Weaver J.A."/>
            <person name="Klomchit A."/>
            <person name="Alharthi S.A."/>
            <person name="Onlamun T."/>
            <person name="Nurani R."/>
            <person name="Vong T.K."/>
            <person name="Alberti F."/>
            <person name="Greco C."/>
        </authorList>
    </citation>
    <scope>NUCLEOTIDE SEQUENCE [LARGE SCALE GENOMIC DNA]</scope>
    <source>
        <strain evidence="5">MFLUCC 19-0629</strain>
    </source>
</reference>
<keyword evidence="6" id="KW-1185">Reference proteome</keyword>
<keyword evidence="3" id="KW-0812">Transmembrane</keyword>
<feature type="domain" description="Major facilitator superfamily (MFS) profile" evidence="4">
    <location>
        <begin position="245"/>
        <end position="432"/>
    </location>
</feature>
<sequence>MSTSEAETRDENSINSVINSVELGQEGEGVPTKLSEAPDGGLRAWLVTAGAACVFFSAMGFSNAFGVFEEYYLSHQLGGQSPDKVAWIGSLSVALQFLSGNIGGPLFDRFGAWVIRPAAVLYVFSIMMTSLCNQYWQFMLAQGVLMGTVMGLLQFPAMAALSQFFNKKRAAAMGIAIAGSSLGGVIFPIALSKMLHGTSLGFGWSVRIIGFITIPLLGFACVAITSRLPPRTTTFFVWGALKETKFILLTLALFFMLLGAFVPLFYIPTYAVSRGMDPTLASYLLAIINAASTFGRVIPGILADKFGRLNMFAFGAVITSIVIFCWNAVETTAALVVYSIAIGLSTGTVISGSSVAFTEVPKDPRDMGSYMGMGMSLSSIAALIGPPINGVLVDKYGGYLEVSIFSGVMVMVGGAIALATKATTPKGLLGKV</sequence>
<gene>
    <name evidence="5" type="ORF">Daesc_003270</name>
</gene>
<comment type="similarity">
    <text evidence="2">Belongs to the major facilitator superfamily. Monocarboxylate porter (TC 2.A.1.13) family.</text>
</comment>
<feature type="transmembrane region" description="Helical" evidence="3">
    <location>
        <begin position="335"/>
        <end position="358"/>
    </location>
</feature>
<feature type="transmembrane region" description="Helical" evidence="3">
    <location>
        <begin position="119"/>
        <end position="138"/>
    </location>
</feature>
<dbReference type="GO" id="GO:0022857">
    <property type="term" value="F:transmembrane transporter activity"/>
    <property type="evidence" value="ECO:0007669"/>
    <property type="project" value="InterPro"/>
</dbReference>
<dbReference type="Pfam" id="PF07690">
    <property type="entry name" value="MFS_1"/>
    <property type="match status" value="1"/>
</dbReference>
<dbReference type="Proteomes" id="UP001369815">
    <property type="component" value="Unassembled WGS sequence"/>
</dbReference>
<feature type="transmembrane region" description="Helical" evidence="3">
    <location>
        <begin position="398"/>
        <end position="419"/>
    </location>
</feature>
<dbReference type="InterPro" id="IPR020846">
    <property type="entry name" value="MFS_dom"/>
</dbReference>